<reference evidence="2" key="1">
    <citation type="journal article" date="2014" name="Genome Announc.">
        <title>Draft genome sequence of the plant-pathogenic soil fungus Rhizoctonia solani anastomosis group 3 strain Rhs1AP.</title>
        <authorList>
            <person name="Cubeta M.A."/>
            <person name="Thomas E."/>
            <person name="Dean R.A."/>
            <person name="Jabaji S."/>
            <person name="Neate S.M."/>
            <person name="Tavantzis S."/>
            <person name="Toda T."/>
            <person name="Vilgalys R."/>
            <person name="Bharathan N."/>
            <person name="Fedorova-Abrams N."/>
            <person name="Pakala S.B."/>
            <person name="Pakala S.M."/>
            <person name="Zafar N."/>
            <person name="Joardar V."/>
            <person name="Losada L."/>
            <person name="Nierman W.C."/>
        </authorList>
    </citation>
    <scope>NUCLEOTIDE SEQUENCE [LARGE SCALE GENOMIC DNA]</scope>
    <source>
        <strain evidence="2">AG-3</strain>
    </source>
</reference>
<accession>X8J8H7</accession>
<comment type="caution">
    <text evidence="1">The sequence shown here is derived from an EMBL/GenBank/DDBJ whole genome shotgun (WGS) entry which is preliminary data.</text>
</comment>
<name>X8J8H7_9AGAM</name>
<evidence type="ECO:0000313" key="2">
    <source>
        <dbReference type="Proteomes" id="UP000030108"/>
    </source>
</evidence>
<dbReference type="AlphaFoldDB" id="X8J8H7"/>
<protein>
    <submittedName>
        <fullName evidence="1">Uncharacterized protein</fullName>
    </submittedName>
</protein>
<dbReference type="EMBL" id="JATN01000319">
    <property type="protein sequence ID" value="EUC60290.1"/>
    <property type="molecule type" value="Genomic_DNA"/>
</dbReference>
<gene>
    <name evidence="1" type="ORF">RSOL_335940</name>
</gene>
<evidence type="ECO:0000313" key="1">
    <source>
        <dbReference type="EMBL" id="EUC60290.1"/>
    </source>
</evidence>
<organism evidence="1 2">
    <name type="scientific">Rhizoctonia solani AG-3 Rhs1AP</name>
    <dbReference type="NCBI Taxonomy" id="1086054"/>
    <lineage>
        <taxon>Eukaryota</taxon>
        <taxon>Fungi</taxon>
        <taxon>Dikarya</taxon>
        <taxon>Basidiomycota</taxon>
        <taxon>Agaricomycotina</taxon>
        <taxon>Agaricomycetes</taxon>
        <taxon>Cantharellales</taxon>
        <taxon>Ceratobasidiaceae</taxon>
        <taxon>Rhizoctonia</taxon>
    </lineage>
</organism>
<proteinExistence type="predicted"/>
<sequence>MYTLWNQSSRVIAIRKWSTPMIQDPLRTLIRTILLAKFGAHARSLALVDISLRAERKLPTSMEMQRSCSGGTLSPIPTCPSDCAMELR</sequence>
<dbReference type="Proteomes" id="UP000030108">
    <property type="component" value="Unassembled WGS sequence"/>
</dbReference>